<accession>A0A450VFY5</accession>
<organism evidence="3">
    <name type="scientific">Candidatus Kentrum eta</name>
    <dbReference type="NCBI Taxonomy" id="2126337"/>
    <lineage>
        <taxon>Bacteria</taxon>
        <taxon>Pseudomonadati</taxon>
        <taxon>Pseudomonadota</taxon>
        <taxon>Gammaproteobacteria</taxon>
        <taxon>Candidatus Kentrum</taxon>
    </lineage>
</organism>
<evidence type="ECO:0000313" key="4">
    <source>
        <dbReference type="EMBL" id="VFK06636.1"/>
    </source>
</evidence>
<dbReference type="EMBL" id="CAADFG010000350">
    <property type="protein sequence ID" value="VFK03752.1"/>
    <property type="molecule type" value="Genomic_DNA"/>
</dbReference>
<evidence type="ECO:0000313" key="3">
    <source>
        <dbReference type="EMBL" id="VFK03752.1"/>
    </source>
</evidence>
<evidence type="ECO:0000313" key="2">
    <source>
        <dbReference type="EMBL" id="VFK03397.1"/>
    </source>
</evidence>
<dbReference type="AlphaFoldDB" id="A0A450VFY5"/>
<dbReference type="EMBL" id="CAADFJ010000364">
    <property type="protein sequence ID" value="VFK06636.1"/>
    <property type="molecule type" value="Genomic_DNA"/>
</dbReference>
<keyword evidence="1" id="KW-0732">Signal</keyword>
<proteinExistence type="predicted"/>
<sequence length="117" mass="11587">MKLVSKAIAAALIAGASALPMQSANAFFMTPDGYGSFGPWNMSEFGMSNRNRGGGYHGGGYGGAPYGGGYGGAPYGGGYGGAPYGAAAPYGGGYGFPFYGYGAPNYPTAPVQAAPTK</sequence>
<dbReference type="EMBL" id="CAADFI010000350">
    <property type="protein sequence ID" value="VFK03397.1"/>
    <property type="molecule type" value="Genomic_DNA"/>
</dbReference>
<evidence type="ECO:0008006" key="5">
    <source>
        <dbReference type="Google" id="ProtNLM"/>
    </source>
</evidence>
<reference evidence="3" key="1">
    <citation type="submission" date="2019-02" db="EMBL/GenBank/DDBJ databases">
        <authorList>
            <person name="Gruber-Vodicka R. H."/>
            <person name="Seah K. B. B."/>
        </authorList>
    </citation>
    <scope>NUCLEOTIDE SEQUENCE</scope>
    <source>
        <strain evidence="4">BECK_SA2B12</strain>
        <strain evidence="3">BECK_SA2B15</strain>
        <strain evidence="2">BECK_SA2B20</strain>
    </source>
</reference>
<feature type="signal peptide" evidence="1">
    <location>
        <begin position="1"/>
        <end position="26"/>
    </location>
</feature>
<feature type="chain" id="PRO_5036113447" description="Sulfur globule protein CV1" evidence="1">
    <location>
        <begin position="27"/>
        <end position="117"/>
    </location>
</feature>
<gene>
    <name evidence="3" type="ORF">BECKH772A_GA0070896_103503</name>
    <name evidence="2" type="ORF">BECKH772B_GA0070898_103503</name>
    <name evidence="4" type="ORF">BECKH772C_GA0070978_103641</name>
</gene>
<protein>
    <recommendedName>
        <fullName evidence="5">Sulfur globule protein CV1</fullName>
    </recommendedName>
</protein>
<evidence type="ECO:0000256" key="1">
    <source>
        <dbReference type="SAM" id="SignalP"/>
    </source>
</evidence>
<name>A0A450VFY5_9GAMM</name>